<evidence type="ECO:0000313" key="3">
    <source>
        <dbReference type="Proteomes" id="UP000783742"/>
    </source>
</evidence>
<dbReference type="Proteomes" id="UP000783742">
    <property type="component" value="Unassembled WGS sequence"/>
</dbReference>
<reference evidence="2 3" key="1">
    <citation type="submission" date="2021-06" db="EMBL/GenBank/DDBJ databases">
        <authorList>
            <person name="Sun Q."/>
            <person name="Li D."/>
        </authorList>
    </citation>
    <scope>NUCLEOTIDE SEQUENCE [LARGE SCALE GENOMIC DNA]</scope>
    <source>
        <strain evidence="2 3">MSJ-1</strain>
    </source>
</reference>
<protein>
    <recommendedName>
        <fullName evidence="4">DUF5082 domain-containing protein</fullName>
    </recommendedName>
</protein>
<gene>
    <name evidence="2" type="ORF">KQI68_00840</name>
</gene>
<comment type="caution">
    <text evidence="2">The sequence shown here is derived from an EMBL/GenBank/DDBJ whole genome shotgun (WGS) entry which is preliminary data.</text>
</comment>
<evidence type="ECO:0000313" key="2">
    <source>
        <dbReference type="EMBL" id="MBU5668378.1"/>
    </source>
</evidence>
<evidence type="ECO:0008006" key="4">
    <source>
        <dbReference type="Google" id="ProtNLM"/>
    </source>
</evidence>
<sequence length="134" mass="15614">MSDLKEINEAKAALLDVKEEIGHILDKVNNAKRWGIADIFMDSMLTSMVKRNKIKDINSDLKRLQSKLMVAKEELSDVDINFESEISDTGWDNFFDIFFDNIFTDLRVNSEIKEIRENLMDLDEKVDEILKKLN</sequence>
<evidence type="ECO:0000256" key="1">
    <source>
        <dbReference type="SAM" id="Coils"/>
    </source>
</evidence>
<proteinExistence type="predicted"/>
<keyword evidence="3" id="KW-1185">Reference proteome</keyword>
<organism evidence="2 3">
    <name type="scientific">Peptoniphilus ovalis</name>
    <dbReference type="NCBI Taxonomy" id="2841503"/>
    <lineage>
        <taxon>Bacteria</taxon>
        <taxon>Bacillati</taxon>
        <taxon>Bacillota</taxon>
        <taxon>Tissierellia</taxon>
        <taxon>Tissierellales</taxon>
        <taxon>Peptoniphilaceae</taxon>
        <taxon>Peptoniphilus</taxon>
    </lineage>
</organism>
<name>A0ABS6FDW3_9FIRM</name>
<dbReference type="RefSeq" id="WP_216548090.1">
    <property type="nucleotide sequence ID" value="NZ_JAHLQO010000001.1"/>
</dbReference>
<feature type="coiled-coil region" evidence="1">
    <location>
        <begin position="54"/>
        <end position="81"/>
    </location>
</feature>
<dbReference type="EMBL" id="JAHLQO010000001">
    <property type="protein sequence ID" value="MBU5668378.1"/>
    <property type="molecule type" value="Genomic_DNA"/>
</dbReference>
<keyword evidence="1" id="KW-0175">Coiled coil</keyword>
<accession>A0ABS6FDW3</accession>